<reference evidence="2" key="1">
    <citation type="journal article" date="2019" name="Int. J. Syst. Evol. Microbiol.">
        <title>The Global Catalogue of Microorganisms (GCM) 10K type strain sequencing project: providing services to taxonomists for standard genome sequencing and annotation.</title>
        <authorList>
            <consortium name="The Broad Institute Genomics Platform"/>
            <consortium name="The Broad Institute Genome Sequencing Center for Infectious Disease"/>
            <person name="Wu L."/>
            <person name="Ma J."/>
        </authorList>
    </citation>
    <scope>NUCLEOTIDE SEQUENCE [LARGE SCALE GENOMIC DNA]</scope>
    <source>
        <strain evidence="2">JCM 18423</strain>
    </source>
</reference>
<gene>
    <name evidence="1" type="ORF">GCM10023337_00530</name>
</gene>
<dbReference type="RefSeq" id="WP_300646783.1">
    <property type="nucleotide sequence ID" value="NZ_BAABKD010000001.1"/>
</dbReference>
<dbReference type="EMBL" id="BAABKD010000001">
    <property type="protein sequence ID" value="GAA5083652.1"/>
    <property type="molecule type" value="Genomic_DNA"/>
</dbReference>
<comment type="caution">
    <text evidence="1">The sequence shown here is derived from an EMBL/GenBank/DDBJ whole genome shotgun (WGS) entry which is preliminary data.</text>
</comment>
<organism evidence="1 2">
    <name type="scientific">Paenalcaligenes hermetiae</name>
    <dbReference type="NCBI Taxonomy" id="1157987"/>
    <lineage>
        <taxon>Bacteria</taxon>
        <taxon>Pseudomonadati</taxon>
        <taxon>Pseudomonadota</taxon>
        <taxon>Betaproteobacteria</taxon>
        <taxon>Burkholderiales</taxon>
        <taxon>Alcaligenaceae</taxon>
        <taxon>Paenalcaligenes</taxon>
    </lineage>
</organism>
<sequence length="103" mass="11606">MRFTQFLRRLGGRVSSRAYNPRYRLTIVGSSNSLQSIKQPLYQDLRSIGASITRAQSALLHEGQHACTELTIHCTADRPLVLNRLALKLGQKDGIRRVHVEGH</sequence>
<keyword evidence="2" id="KW-1185">Reference proteome</keyword>
<proteinExistence type="predicted"/>
<accession>A0ABP9LQS5</accession>
<evidence type="ECO:0000313" key="2">
    <source>
        <dbReference type="Proteomes" id="UP001500227"/>
    </source>
</evidence>
<dbReference type="Proteomes" id="UP001500227">
    <property type="component" value="Unassembled WGS sequence"/>
</dbReference>
<protein>
    <submittedName>
        <fullName evidence="1">Uncharacterized protein</fullName>
    </submittedName>
</protein>
<evidence type="ECO:0000313" key="1">
    <source>
        <dbReference type="EMBL" id="GAA5083652.1"/>
    </source>
</evidence>
<name>A0ABP9LQS5_9BURK</name>